<evidence type="ECO:0000313" key="2">
    <source>
        <dbReference type="Proteomes" id="UP001251528"/>
    </source>
</evidence>
<name>A0AAJ0FQ47_9HYPO</name>
<proteinExistence type="predicted"/>
<comment type="caution">
    <text evidence="1">The sequence shown here is derived from an EMBL/GenBank/DDBJ whole genome shotgun (WGS) entry which is preliminary data.</text>
</comment>
<accession>A0AAJ0FQ47</accession>
<protein>
    <submittedName>
        <fullName evidence="1">Uncharacterized protein</fullName>
    </submittedName>
</protein>
<organism evidence="1 2">
    <name type="scientific">Conoideocrella luteorostrata</name>
    <dbReference type="NCBI Taxonomy" id="1105319"/>
    <lineage>
        <taxon>Eukaryota</taxon>
        <taxon>Fungi</taxon>
        <taxon>Dikarya</taxon>
        <taxon>Ascomycota</taxon>
        <taxon>Pezizomycotina</taxon>
        <taxon>Sordariomycetes</taxon>
        <taxon>Hypocreomycetidae</taxon>
        <taxon>Hypocreales</taxon>
        <taxon>Clavicipitaceae</taxon>
        <taxon>Conoideocrella</taxon>
    </lineage>
</organism>
<dbReference type="AlphaFoldDB" id="A0AAJ0FQ47"/>
<evidence type="ECO:0000313" key="1">
    <source>
        <dbReference type="EMBL" id="KAK2592646.1"/>
    </source>
</evidence>
<sequence length="59" mass="6337">MAAVQDMMTATSTALAEFGVLPDDIHLFGDKVMIVELEMVAKVTLRESVATEVALREAA</sequence>
<keyword evidence="2" id="KW-1185">Reference proteome</keyword>
<dbReference type="Proteomes" id="UP001251528">
    <property type="component" value="Unassembled WGS sequence"/>
</dbReference>
<dbReference type="EMBL" id="JASWJB010000254">
    <property type="protein sequence ID" value="KAK2592646.1"/>
    <property type="molecule type" value="Genomic_DNA"/>
</dbReference>
<gene>
    <name evidence="1" type="ORF">QQS21_009645</name>
</gene>
<reference evidence="1" key="1">
    <citation type="submission" date="2023-06" db="EMBL/GenBank/DDBJ databases">
        <title>Conoideocrella luteorostrata (Hypocreales: Clavicipitaceae), a potential biocontrol fungus for elongate hemlock scale in United States Christmas tree production areas.</title>
        <authorList>
            <person name="Barrett H."/>
            <person name="Lovett B."/>
            <person name="Macias A.M."/>
            <person name="Stajich J.E."/>
            <person name="Kasson M.T."/>
        </authorList>
    </citation>
    <scope>NUCLEOTIDE SEQUENCE</scope>
    <source>
        <strain evidence="1">ARSEF 14590</strain>
    </source>
</reference>